<evidence type="ECO:0000313" key="1">
    <source>
        <dbReference type="EMBL" id="KAL1523317.1"/>
    </source>
</evidence>
<comment type="caution">
    <text evidence="1">The sequence shown here is derived from an EMBL/GenBank/DDBJ whole genome shotgun (WGS) entry which is preliminary data.</text>
</comment>
<evidence type="ECO:0000313" key="2">
    <source>
        <dbReference type="Proteomes" id="UP001515480"/>
    </source>
</evidence>
<gene>
    <name evidence="1" type="ORF">AB1Y20_018263</name>
</gene>
<name>A0AB34JQ61_PRYPA</name>
<dbReference type="EMBL" id="JBGBPQ010000006">
    <property type="protein sequence ID" value="KAL1523317.1"/>
    <property type="molecule type" value="Genomic_DNA"/>
</dbReference>
<dbReference type="AlphaFoldDB" id="A0AB34JQ61"/>
<reference evidence="1 2" key="1">
    <citation type="journal article" date="2024" name="Science">
        <title>Giant polyketide synthase enzymes in the biosynthesis of giant marine polyether toxins.</title>
        <authorList>
            <person name="Fallon T.R."/>
            <person name="Shende V.V."/>
            <person name="Wierzbicki I.H."/>
            <person name="Pendleton A.L."/>
            <person name="Watervoot N.F."/>
            <person name="Auber R.P."/>
            <person name="Gonzalez D.J."/>
            <person name="Wisecaver J.H."/>
            <person name="Moore B.S."/>
        </authorList>
    </citation>
    <scope>NUCLEOTIDE SEQUENCE [LARGE SCALE GENOMIC DNA]</scope>
    <source>
        <strain evidence="1 2">12B1</strain>
    </source>
</reference>
<keyword evidence="2" id="KW-1185">Reference proteome</keyword>
<proteinExistence type="predicted"/>
<organism evidence="1 2">
    <name type="scientific">Prymnesium parvum</name>
    <name type="common">Toxic golden alga</name>
    <dbReference type="NCBI Taxonomy" id="97485"/>
    <lineage>
        <taxon>Eukaryota</taxon>
        <taxon>Haptista</taxon>
        <taxon>Haptophyta</taxon>
        <taxon>Prymnesiophyceae</taxon>
        <taxon>Prymnesiales</taxon>
        <taxon>Prymnesiaceae</taxon>
        <taxon>Prymnesium</taxon>
    </lineage>
</organism>
<sequence>MASRRSTGACWEGGVAHADGEGEGMARRAHRLREGTHERVYGRGLLECPSARAHRAQELDREHVRPVAYAAWRRRVGGLMEG</sequence>
<protein>
    <submittedName>
        <fullName evidence="1">Uncharacterized protein</fullName>
    </submittedName>
</protein>
<dbReference type="Proteomes" id="UP001515480">
    <property type="component" value="Unassembled WGS sequence"/>
</dbReference>
<accession>A0AB34JQ61</accession>